<proteinExistence type="predicted"/>
<dbReference type="Proteomes" id="UP000663792">
    <property type="component" value="Unassembled WGS sequence"/>
</dbReference>
<accession>A0A939C042</accession>
<dbReference type="Gene3D" id="3.40.50.300">
    <property type="entry name" value="P-loop containing nucleotide triphosphate hydrolases"/>
    <property type="match status" value="1"/>
</dbReference>
<dbReference type="InterPro" id="IPR006083">
    <property type="entry name" value="PRK/URK"/>
</dbReference>
<dbReference type="EMBL" id="JAERWK010000017">
    <property type="protein sequence ID" value="MBM9468371.1"/>
    <property type="molecule type" value="Genomic_DNA"/>
</dbReference>
<dbReference type="NCBIfam" id="NF006743">
    <property type="entry name" value="PRK09270.1-2"/>
    <property type="match status" value="1"/>
</dbReference>
<dbReference type="InterPro" id="IPR027417">
    <property type="entry name" value="P-loop_NTPase"/>
</dbReference>
<name>A0A939C042_9ACTN</name>
<evidence type="ECO:0000313" key="2">
    <source>
        <dbReference type="EMBL" id="MBM9468371.1"/>
    </source>
</evidence>
<dbReference type="SUPFAM" id="SSF52540">
    <property type="entry name" value="P-loop containing nucleoside triphosphate hydrolases"/>
    <property type="match status" value="1"/>
</dbReference>
<dbReference type="GO" id="GO:0005524">
    <property type="term" value="F:ATP binding"/>
    <property type="evidence" value="ECO:0007669"/>
    <property type="project" value="InterPro"/>
</dbReference>
<keyword evidence="3" id="KW-1185">Reference proteome</keyword>
<dbReference type="GO" id="GO:0016301">
    <property type="term" value="F:kinase activity"/>
    <property type="evidence" value="ECO:0007669"/>
    <property type="project" value="UniProtKB-KW"/>
</dbReference>
<keyword evidence="2" id="KW-0418">Kinase</keyword>
<dbReference type="PANTHER" id="PTHR10285">
    <property type="entry name" value="URIDINE KINASE"/>
    <property type="match status" value="1"/>
</dbReference>
<keyword evidence="2" id="KW-0808">Transferase</keyword>
<reference evidence="2" key="1">
    <citation type="submission" date="2021-01" db="EMBL/GenBank/DDBJ databases">
        <title>YIM 132084 draft genome.</title>
        <authorList>
            <person name="An D."/>
        </authorList>
    </citation>
    <scope>NUCLEOTIDE SEQUENCE</scope>
    <source>
        <strain evidence="2">YIM 132084</strain>
    </source>
</reference>
<feature type="domain" description="Phosphoribulokinase/uridine kinase" evidence="1">
    <location>
        <begin position="21"/>
        <end position="209"/>
    </location>
</feature>
<gene>
    <name evidence="2" type="ORF">JL106_13895</name>
</gene>
<dbReference type="Pfam" id="PF00485">
    <property type="entry name" value="PRK"/>
    <property type="match status" value="1"/>
</dbReference>
<sequence length="211" mass="22442">MPITDLVERARALAVPGGRSILGITGAPGAGKSTVAAEIVDALGPDTAVLVAMDGYHLANVVLEALGRRDRKGAHDTFDAAGYVGLLVRLHRSARGGPGAAETVYAPEFRREIEEPIGSAVPVPPDVPLVVTEGNYLLLDHGAWPRARALLDAVWYLAPGEDIRQDRLVRRHQAFGKSPADAWAWALGTDQRNADLIAATAHRADLVVRVT</sequence>
<organism evidence="2 3">
    <name type="scientific">Nakamurella leprariae</name>
    <dbReference type="NCBI Taxonomy" id="2803911"/>
    <lineage>
        <taxon>Bacteria</taxon>
        <taxon>Bacillati</taxon>
        <taxon>Actinomycetota</taxon>
        <taxon>Actinomycetes</taxon>
        <taxon>Nakamurellales</taxon>
        <taxon>Nakamurellaceae</taxon>
        <taxon>Nakamurella</taxon>
    </lineage>
</organism>
<dbReference type="AlphaFoldDB" id="A0A939C042"/>
<comment type="caution">
    <text evidence="2">The sequence shown here is derived from an EMBL/GenBank/DDBJ whole genome shotgun (WGS) entry which is preliminary data.</text>
</comment>
<evidence type="ECO:0000313" key="3">
    <source>
        <dbReference type="Proteomes" id="UP000663792"/>
    </source>
</evidence>
<evidence type="ECO:0000259" key="1">
    <source>
        <dbReference type="Pfam" id="PF00485"/>
    </source>
</evidence>
<protein>
    <submittedName>
        <fullName evidence="2">Nucleoside/nucleotide kinase family protein</fullName>
    </submittedName>
</protein>